<evidence type="ECO:0000313" key="3">
    <source>
        <dbReference type="Proteomes" id="UP001265259"/>
    </source>
</evidence>
<keyword evidence="3" id="KW-1185">Reference proteome</keyword>
<feature type="signal peptide" evidence="1">
    <location>
        <begin position="1"/>
        <end position="18"/>
    </location>
</feature>
<name>A0ABU3DEW5_9RHOB</name>
<organism evidence="2 3">
    <name type="scientific">Tropicimonas omnivorans</name>
    <dbReference type="NCBI Taxonomy" id="3075590"/>
    <lineage>
        <taxon>Bacteria</taxon>
        <taxon>Pseudomonadati</taxon>
        <taxon>Pseudomonadota</taxon>
        <taxon>Alphaproteobacteria</taxon>
        <taxon>Rhodobacterales</taxon>
        <taxon>Roseobacteraceae</taxon>
        <taxon>Tropicimonas</taxon>
    </lineage>
</organism>
<evidence type="ECO:0000256" key="1">
    <source>
        <dbReference type="SAM" id="SignalP"/>
    </source>
</evidence>
<dbReference type="PROSITE" id="PS51257">
    <property type="entry name" value="PROKAR_LIPOPROTEIN"/>
    <property type="match status" value="1"/>
</dbReference>
<dbReference type="RefSeq" id="WP_311690003.1">
    <property type="nucleotide sequence ID" value="NZ_JAVRHL010000002.1"/>
</dbReference>
<keyword evidence="1" id="KW-0732">Signal</keyword>
<reference evidence="2 3" key="1">
    <citation type="submission" date="2023-09" db="EMBL/GenBank/DDBJ databases">
        <authorList>
            <person name="Rey-Velasco X."/>
        </authorList>
    </citation>
    <scope>NUCLEOTIDE SEQUENCE [LARGE SCALE GENOMIC DNA]</scope>
    <source>
        <strain evidence="2 3">F158</strain>
    </source>
</reference>
<dbReference type="EMBL" id="JAVRHL010000002">
    <property type="protein sequence ID" value="MDT0682230.1"/>
    <property type="molecule type" value="Genomic_DNA"/>
</dbReference>
<dbReference type="Proteomes" id="UP001265259">
    <property type="component" value="Unassembled WGS sequence"/>
</dbReference>
<evidence type="ECO:0008006" key="4">
    <source>
        <dbReference type="Google" id="ProtNLM"/>
    </source>
</evidence>
<feature type="chain" id="PRO_5045331882" description="DUF3313 domain-containing protein" evidence="1">
    <location>
        <begin position="19"/>
        <end position="201"/>
    </location>
</feature>
<evidence type="ECO:0000313" key="2">
    <source>
        <dbReference type="EMBL" id="MDT0682230.1"/>
    </source>
</evidence>
<comment type="caution">
    <text evidence="2">The sequence shown here is derived from an EMBL/GenBank/DDBJ whole genome shotgun (WGS) entry which is preliminary data.</text>
</comment>
<gene>
    <name evidence="2" type="ORF">RM543_06005</name>
</gene>
<sequence length="201" mass="21678">MRQTFSTMIRPLSRGLFAGVLFAGLSACSPTKDLDEPLEPLGDFAVGYTIVVADNAQKVGPSRTATPDEWEASLKEALDQRFGRFEGDKLYHVAASIDGYALAVPGIPIVLSPKSALVVSVSVWDDAAQAKLNAEPKQIVALERLSGETVVGSGLTQSKEEQMRNLSQNAARLIERWMRENGQWFGAEPIAPLTTGDSSDD</sequence>
<accession>A0ABU3DEW5</accession>
<protein>
    <recommendedName>
        <fullName evidence="4">DUF3313 domain-containing protein</fullName>
    </recommendedName>
</protein>
<proteinExistence type="predicted"/>